<dbReference type="PROSITE" id="PS51462">
    <property type="entry name" value="NUDIX"/>
    <property type="match status" value="1"/>
</dbReference>
<feature type="domain" description="Nudix hydrolase" evidence="3">
    <location>
        <begin position="129"/>
        <end position="252"/>
    </location>
</feature>
<protein>
    <submittedName>
        <fullName evidence="4 5">Nudix hydrolase 23, chloroplastic isoform X2</fullName>
    </submittedName>
</protein>
<gene>
    <name evidence="4 5" type="primary">LOC107829675</name>
</gene>
<feature type="region of interest" description="Disordered" evidence="2">
    <location>
        <begin position="60"/>
        <end position="80"/>
    </location>
</feature>
<dbReference type="PANTHER" id="PTHR43222">
    <property type="entry name" value="NUDIX HYDROLASE 23"/>
    <property type="match status" value="1"/>
</dbReference>
<dbReference type="Gene3D" id="3.90.79.10">
    <property type="entry name" value="Nucleoside Triphosphate Pyrophosphohydrolase"/>
    <property type="match status" value="1"/>
</dbReference>
<dbReference type="CDD" id="cd04511">
    <property type="entry name" value="NUDIX_Hydrolase"/>
    <property type="match status" value="1"/>
</dbReference>
<dbReference type="InterPro" id="IPR029401">
    <property type="entry name" value="Nudix_N"/>
</dbReference>
<dbReference type="Pfam" id="PF14803">
    <property type="entry name" value="Zn_ribbon_Nudix"/>
    <property type="match status" value="1"/>
</dbReference>
<dbReference type="RefSeq" id="XP_016512624.1">
    <property type="nucleotide sequence ID" value="XM_016657138.1"/>
</dbReference>
<dbReference type="InterPro" id="IPR015797">
    <property type="entry name" value="NUDIX_hydrolase-like_dom_sf"/>
</dbReference>
<dbReference type="GO" id="GO:0016787">
    <property type="term" value="F:hydrolase activity"/>
    <property type="evidence" value="ECO:0007669"/>
    <property type="project" value="UniProtKB-KW"/>
</dbReference>
<dbReference type="Gene3D" id="2.20.70.10">
    <property type="match status" value="1"/>
</dbReference>
<keyword evidence="1 4" id="KW-0378">Hydrolase</keyword>
<dbReference type="RefSeq" id="XP_016512623.1">
    <property type="nucleotide sequence ID" value="XM_016657137.1"/>
</dbReference>
<evidence type="ECO:0000313" key="4">
    <source>
        <dbReference type="RefSeq" id="XP_016512623.1"/>
    </source>
</evidence>
<sequence length="289" mass="31941">MLKAIQILGSSSGSVSSRFRKPQQNSGLSLISTRKSIGTINIKTDSLLLPASHYKGRFRMSSTHSQSNPDGPSSSQPSFSSVAAIQSTGNIRKINFCQFCGGSTKHEIPDGEEKVRAICTLCGKIIYENPKMVVGCLIEHDKKILMCRRKIQPSYGLWTLPAGYMEIGESAAEGAIRETLEEANAEVEVQSPFAQLDIPLIGQTYMIFLAKLKTPHFSPGPESSECRLYELDDIPFDSLAFSSMLVTLKLYIEDIKVGRPKFHYGIINKRPGTSPSEIHAYTLDYHMQS</sequence>
<feature type="compositionally biased region" description="Polar residues" evidence="2">
    <location>
        <begin position="60"/>
        <end position="71"/>
    </location>
</feature>
<evidence type="ECO:0000259" key="3">
    <source>
        <dbReference type="PROSITE" id="PS51462"/>
    </source>
</evidence>
<dbReference type="PANTHER" id="PTHR43222:SF2">
    <property type="entry name" value="NUDIX HYDROLASE 23, CHLOROPLASTIC"/>
    <property type="match status" value="1"/>
</dbReference>
<dbReference type="OMA" id="PHINQVH"/>
<dbReference type="Pfam" id="PF00293">
    <property type="entry name" value="NUDIX"/>
    <property type="match status" value="1"/>
</dbReference>
<evidence type="ECO:0000313" key="5">
    <source>
        <dbReference type="RefSeq" id="XP_016512624.1"/>
    </source>
</evidence>
<dbReference type="OrthoDB" id="447842at2759"/>
<reference evidence="4 5" key="1">
    <citation type="submission" date="2025-04" db="UniProtKB">
        <authorList>
            <consortium name="RefSeq"/>
        </authorList>
    </citation>
    <scope>IDENTIFICATION</scope>
</reference>
<dbReference type="PROSITE" id="PS00893">
    <property type="entry name" value="NUDIX_BOX"/>
    <property type="match status" value="1"/>
</dbReference>
<evidence type="ECO:0000256" key="1">
    <source>
        <dbReference type="ARBA" id="ARBA00022801"/>
    </source>
</evidence>
<dbReference type="InterPro" id="IPR000086">
    <property type="entry name" value="NUDIX_hydrolase_dom"/>
</dbReference>
<accession>A0A1S4DGX4</accession>
<dbReference type="SUPFAM" id="SSF55811">
    <property type="entry name" value="Nudix"/>
    <property type="match status" value="1"/>
</dbReference>
<dbReference type="AlphaFoldDB" id="A0A1S4DGX4"/>
<dbReference type="InterPro" id="IPR020084">
    <property type="entry name" value="NUDIX_hydrolase_CS"/>
</dbReference>
<name>A0A1S4DGX4_TOBAC</name>
<proteinExistence type="predicted"/>
<evidence type="ECO:0000256" key="2">
    <source>
        <dbReference type="SAM" id="MobiDB-lite"/>
    </source>
</evidence>
<organism evidence="4">
    <name type="scientific">Nicotiana tabacum</name>
    <name type="common">Common tobacco</name>
    <dbReference type="NCBI Taxonomy" id="4097"/>
    <lineage>
        <taxon>Eukaryota</taxon>
        <taxon>Viridiplantae</taxon>
        <taxon>Streptophyta</taxon>
        <taxon>Embryophyta</taxon>
        <taxon>Tracheophyta</taxon>
        <taxon>Spermatophyta</taxon>
        <taxon>Magnoliopsida</taxon>
        <taxon>eudicotyledons</taxon>
        <taxon>Gunneridae</taxon>
        <taxon>Pentapetalae</taxon>
        <taxon>asterids</taxon>
        <taxon>lamiids</taxon>
        <taxon>Solanales</taxon>
        <taxon>Solanaceae</taxon>
        <taxon>Nicotianoideae</taxon>
        <taxon>Nicotianeae</taxon>
        <taxon>Nicotiana</taxon>
    </lineage>
</organism>